<gene>
    <name evidence="1" type="primary">Contig10052.g10743</name>
    <name evidence="1" type="ORF">STYLEM_12518</name>
</gene>
<reference evidence="1 2" key="1">
    <citation type="submission" date="2014-06" db="EMBL/GenBank/DDBJ databases">
        <authorList>
            <person name="Swart Estienne"/>
        </authorList>
    </citation>
    <scope>NUCLEOTIDE SEQUENCE [LARGE SCALE GENOMIC DNA]</scope>
    <source>
        <strain evidence="1 2">130c</strain>
    </source>
</reference>
<name>A0A078ANH4_STYLE</name>
<evidence type="ECO:0000313" key="2">
    <source>
        <dbReference type="Proteomes" id="UP000039865"/>
    </source>
</evidence>
<evidence type="ECO:0000313" key="1">
    <source>
        <dbReference type="EMBL" id="CDW83471.1"/>
    </source>
</evidence>
<proteinExistence type="predicted"/>
<sequence length="153" mass="17901">MTQMEKTYDSFFSFTDQRKSYMKSNERSTLNTSYNLKLNKLRSTGIGSPTTMSIQGELNLINNQLYSSMTNKNSILRTSLGKKSLLDVQEPPLQSTQLTSIEDAQVQILITPEQILNRSKIQYFTNNLLRKTRSRWDHKYKNQLQQIQRKLQE</sequence>
<protein>
    <submittedName>
        <fullName evidence="1">Uncharacterized protein</fullName>
    </submittedName>
</protein>
<dbReference type="Proteomes" id="UP000039865">
    <property type="component" value="Unassembled WGS sequence"/>
</dbReference>
<organism evidence="1 2">
    <name type="scientific">Stylonychia lemnae</name>
    <name type="common">Ciliate</name>
    <dbReference type="NCBI Taxonomy" id="5949"/>
    <lineage>
        <taxon>Eukaryota</taxon>
        <taxon>Sar</taxon>
        <taxon>Alveolata</taxon>
        <taxon>Ciliophora</taxon>
        <taxon>Intramacronucleata</taxon>
        <taxon>Spirotrichea</taxon>
        <taxon>Stichotrichia</taxon>
        <taxon>Sporadotrichida</taxon>
        <taxon>Oxytrichidae</taxon>
        <taxon>Stylonychinae</taxon>
        <taxon>Stylonychia</taxon>
    </lineage>
</organism>
<dbReference type="InParanoid" id="A0A078ANH4"/>
<dbReference type="AlphaFoldDB" id="A0A078ANH4"/>
<dbReference type="EMBL" id="CCKQ01011878">
    <property type="protein sequence ID" value="CDW83471.1"/>
    <property type="molecule type" value="Genomic_DNA"/>
</dbReference>
<keyword evidence="2" id="KW-1185">Reference proteome</keyword>
<accession>A0A078ANH4</accession>